<dbReference type="Proteomes" id="UP001596317">
    <property type="component" value="Unassembled WGS sequence"/>
</dbReference>
<keyword evidence="2" id="KW-1185">Reference proteome</keyword>
<protein>
    <submittedName>
        <fullName evidence="1">Uncharacterized protein</fullName>
    </submittedName>
</protein>
<comment type="caution">
    <text evidence="1">The sequence shown here is derived from an EMBL/GenBank/DDBJ whole genome shotgun (WGS) entry which is preliminary data.</text>
</comment>
<evidence type="ECO:0000313" key="1">
    <source>
        <dbReference type="EMBL" id="MFC6661681.1"/>
    </source>
</evidence>
<gene>
    <name evidence="1" type="ORF">ACFP90_16095</name>
</gene>
<proteinExistence type="predicted"/>
<dbReference type="RefSeq" id="WP_380057277.1">
    <property type="nucleotide sequence ID" value="NZ_JBHSWB010000001.1"/>
</dbReference>
<reference evidence="2" key="1">
    <citation type="journal article" date="2019" name="Int. J. Syst. Evol. Microbiol.">
        <title>The Global Catalogue of Microorganisms (GCM) 10K type strain sequencing project: providing services to taxonomists for standard genome sequencing and annotation.</title>
        <authorList>
            <consortium name="The Broad Institute Genomics Platform"/>
            <consortium name="The Broad Institute Genome Sequencing Center for Infectious Disease"/>
            <person name="Wu L."/>
            <person name="Ma J."/>
        </authorList>
    </citation>
    <scope>NUCLEOTIDE SEQUENCE [LARGE SCALE GENOMIC DNA]</scope>
    <source>
        <strain evidence="2">CCUG 63830</strain>
    </source>
</reference>
<organism evidence="1 2">
    <name type="scientific">Deinococcus multiflagellatus</name>
    <dbReference type="NCBI Taxonomy" id="1656887"/>
    <lineage>
        <taxon>Bacteria</taxon>
        <taxon>Thermotogati</taxon>
        <taxon>Deinococcota</taxon>
        <taxon>Deinococci</taxon>
        <taxon>Deinococcales</taxon>
        <taxon>Deinococcaceae</taxon>
        <taxon>Deinococcus</taxon>
    </lineage>
</organism>
<sequence>MAQQLLAPLQVDITRAKQELQWRAPFSAQEQLQVTPAPIQARRGLCVSSSGPWTWG</sequence>
<accession>A0ABW1ZL71</accession>
<name>A0ABW1ZL71_9DEIO</name>
<evidence type="ECO:0000313" key="2">
    <source>
        <dbReference type="Proteomes" id="UP001596317"/>
    </source>
</evidence>
<dbReference type="EMBL" id="JBHSWB010000001">
    <property type="protein sequence ID" value="MFC6661681.1"/>
    <property type="molecule type" value="Genomic_DNA"/>
</dbReference>